<evidence type="ECO:0000256" key="1">
    <source>
        <dbReference type="SAM" id="Phobius"/>
    </source>
</evidence>
<keyword evidence="1" id="KW-1133">Transmembrane helix</keyword>
<feature type="transmembrane region" description="Helical" evidence="1">
    <location>
        <begin position="40"/>
        <end position="59"/>
    </location>
</feature>
<keyword evidence="1" id="KW-0472">Membrane</keyword>
<gene>
    <name evidence="2" type="ORF">NAG76_13480</name>
</gene>
<dbReference type="Proteomes" id="UP001056756">
    <property type="component" value="Chromosome"/>
</dbReference>
<evidence type="ECO:0000313" key="3">
    <source>
        <dbReference type="Proteomes" id="UP001056756"/>
    </source>
</evidence>
<evidence type="ECO:0000313" key="2">
    <source>
        <dbReference type="EMBL" id="URN92855.1"/>
    </source>
</evidence>
<proteinExistence type="predicted"/>
<dbReference type="AlphaFoldDB" id="A0A9J6ZA14"/>
<keyword evidence="1" id="KW-0812">Transmembrane</keyword>
<accession>A0A9J6ZA14</accession>
<reference evidence="2" key="1">
    <citation type="submission" date="2022-05" db="EMBL/GenBank/DDBJ databases">
        <title>Novel bacterial taxa in a minimal lignocellulolytic consortium and its capacity to transform plastics disclosed by genome-resolved metagenomics.</title>
        <authorList>
            <person name="Rodriguez C.A.D."/>
            <person name="Diaz-Garcia L."/>
            <person name="Herrera K."/>
            <person name="Tarazona N.A."/>
            <person name="Sproer C."/>
            <person name="Overmann J."/>
            <person name="Jimenez D.J."/>
        </authorList>
    </citation>
    <scope>NUCLEOTIDE SEQUENCE</scope>
    <source>
        <strain evidence="2">MAG5</strain>
    </source>
</reference>
<dbReference type="KEGG" id="plig:NAG76_13480"/>
<dbReference type="EMBL" id="CP097899">
    <property type="protein sequence ID" value="URN92855.1"/>
    <property type="molecule type" value="Genomic_DNA"/>
</dbReference>
<name>A0A9J6ZA14_9BACL</name>
<sequence>MAFIIVFITPIVAIMFFVNVVSLAKKIKKGDENTANNTGWGALMLGYIVFSIIISSGLFSN</sequence>
<organism evidence="2 3">
    <name type="scientific">Candidatus Pristimantibacillus lignocellulolyticus</name>
    <dbReference type="NCBI Taxonomy" id="2994561"/>
    <lineage>
        <taxon>Bacteria</taxon>
        <taxon>Bacillati</taxon>
        <taxon>Bacillota</taxon>
        <taxon>Bacilli</taxon>
        <taxon>Bacillales</taxon>
        <taxon>Paenibacillaceae</taxon>
        <taxon>Candidatus Pristimantibacillus</taxon>
    </lineage>
</organism>
<protein>
    <submittedName>
        <fullName evidence="2">Uncharacterized protein</fullName>
    </submittedName>
</protein>